<reference evidence="2 3" key="1">
    <citation type="journal article" date="2005" name="J. Bacteriol.">
        <title>Swine and poultry pathogens: the complete genome sequences of two strains of Mycoplasma hyopneumoniae and a strain of Mycoplasma synoviae.</title>
        <authorList>
            <person name="Vasconcelos A.T."/>
            <person name="Ferreira H.B."/>
            <person name="Bizarro C.V."/>
            <person name="Bonatto S.L."/>
            <person name="Carvalho M.O."/>
            <person name="Pinto P.M."/>
            <person name="Almeida D.F."/>
            <person name="Almeida L.G."/>
            <person name="Almeida R."/>
            <person name="Alves-Filho L."/>
            <person name="Assuncao E.N."/>
            <person name="Azevedo V.A."/>
            <person name="Bogo M.R."/>
            <person name="Brigido M.M."/>
            <person name="Brocchi M."/>
            <person name="Burity H.A."/>
            <person name="Camargo A.A."/>
            <person name="Camargo S.S."/>
            <person name="Carepo M.S."/>
            <person name="Carraro D.M."/>
            <person name="de Mattos Cascardo J.C."/>
            <person name="Castro L.A."/>
            <person name="Cavalcanti G."/>
            <person name="Chemale G."/>
            <person name="Collevatti R.G."/>
            <person name="Cunha C.W."/>
            <person name="Dallagiovanna B."/>
            <person name="Dambros B.P."/>
            <person name="Dellagostin O.A."/>
            <person name="Falcao C."/>
            <person name="Fantinatti-Garboggini F."/>
            <person name="Felipe M.S."/>
            <person name="Fiorentin L."/>
            <person name="Franco G.R."/>
            <person name="Freitas N.S."/>
            <person name="Frias D."/>
            <person name="Grangeiro T.B."/>
            <person name="Grisard E.C."/>
            <person name="Guimaraes C.T."/>
            <person name="Hungria M."/>
            <person name="Jardim S.N."/>
            <person name="Krieger M.A."/>
            <person name="Laurino J.P."/>
            <person name="Lima L.F."/>
            <person name="Lopes M.I."/>
            <person name="Loreto E.L."/>
            <person name="Madeira H.M."/>
            <person name="Manfio G.P."/>
            <person name="Maranhao A.Q."/>
            <person name="Martinkovics C.T."/>
            <person name="Medeiros S.R."/>
            <person name="Moreira M.A."/>
            <person name="Neiva M."/>
            <person name="Ramalho-Neto C.E."/>
            <person name="Nicolas M.F."/>
            <person name="Oliveira S.C."/>
            <person name="Paixao R.F."/>
            <person name="Pedrosa F.O."/>
            <person name="Pena S.D."/>
            <person name="Pereira M."/>
            <person name="Pereira-Ferrari L."/>
            <person name="Piffer I."/>
            <person name="Pinto L.S."/>
            <person name="Potrich D.P."/>
            <person name="Salim A.C."/>
            <person name="Santos F.R."/>
            <person name="Schmitt R."/>
            <person name="Schneider M.P."/>
            <person name="Schrank A."/>
            <person name="Schrank I.S."/>
            <person name="Schuck A.F."/>
            <person name="Seuanez H.N."/>
            <person name="Silva D.W."/>
            <person name="Silva R."/>
            <person name="Silva S.C."/>
            <person name="Soares C.M."/>
            <person name="Souza K.R."/>
            <person name="Souza R.C."/>
            <person name="Staats C.C."/>
            <person name="Steffens M.B."/>
            <person name="Teixeira S.M."/>
            <person name="Urmenyi T.P."/>
            <person name="Vainstein M.H."/>
            <person name="Zuccherato L.W."/>
            <person name="Simpson A.J."/>
            <person name="Zaha A."/>
        </authorList>
    </citation>
    <scope>NUCLEOTIDE SEQUENCE [LARGE SCALE GENOMIC DNA]</scope>
    <source>
        <strain evidence="2 3">53</strain>
    </source>
</reference>
<dbReference type="EMBL" id="AE017245">
    <property type="protein sequence ID" value="AAZ43646.1"/>
    <property type="molecule type" value="Genomic_DNA"/>
</dbReference>
<dbReference type="Proteomes" id="UP000000549">
    <property type="component" value="Chromosome"/>
</dbReference>
<dbReference type="RefSeq" id="WP_011283383.1">
    <property type="nucleotide sequence ID" value="NC_007294.1"/>
</dbReference>
<name>Q4A6H5_MYCS5</name>
<evidence type="ECO:0000313" key="2">
    <source>
        <dbReference type="EMBL" id="AAZ43646.1"/>
    </source>
</evidence>
<evidence type="ECO:0000259" key="1">
    <source>
        <dbReference type="PROSITE" id="PS50202"/>
    </source>
</evidence>
<feature type="domain" description="MSP" evidence="1">
    <location>
        <begin position="182"/>
        <end position="235"/>
    </location>
</feature>
<proteinExistence type="predicted"/>
<dbReference type="PROSITE" id="PS50202">
    <property type="entry name" value="MSP"/>
    <property type="match status" value="1"/>
</dbReference>
<dbReference type="STRING" id="262723.MS53_0227"/>
<gene>
    <name evidence="2" type="ordered locus">MS53_0227</name>
</gene>
<keyword evidence="3" id="KW-1185">Reference proteome</keyword>
<protein>
    <submittedName>
        <fullName evidence="2">Putative phase-variable hemagglutinin</fullName>
    </submittedName>
</protein>
<dbReference type="KEGG" id="msy:MS53_0227"/>
<dbReference type="AlphaFoldDB" id="Q4A6H5"/>
<organism evidence="2 3">
    <name type="scientific">Mycoplasmopsis synoviae (strain 53)</name>
    <name type="common">Mycoplasma synoviae</name>
    <dbReference type="NCBI Taxonomy" id="262723"/>
    <lineage>
        <taxon>Bacteria</taxon>
        <taxon>Bacillati</taxon>
        <taxon>Mycoplasmatota</taxon>
        <taxon>Mycoplasmoidales</taxon>
        <taxon>Metamycoplasmataceae</taxon>
        <taxon>Mycoplasmopsis</taxon>
    </lineage>
</organism>
<dbReference type="eggNOG" id="ENOG5032G88">
    <property type="taxonomic scope" value="Bacteria"/>
</dbReference>
<sequence length="235" mass="26360">MKKVTVNSNAWKNPKVTFNIQAKPGYQLTEPTTDPKQISLTIRVLYENQASTQNLLTIQGAYPTAASSDANADNPASAIKNVNVYLNYTGPAIVLNADLPTVGNTDNTTINGTSPIRDAYLATKVKALLNKTANQNYSTELMQAIIKYVQTFDPKFKTSVDPNASQSTYRAWVSWMETRERDMQRNPALVQVELKNPTNVFLKQIQKKIKVKNQNKNKVNHKLKNNNKIKVSFKI</sequence>
<evidence type="ECO:0000313" key="3">
    <source>
        <dbReference type="Proteomes" id="UP000000549"/>
    </source>
</evidence>
<dbReference type="HOGENOM" id="CLU_1179184_0_0_14"/>
<accession>Q4A6H5</accession>
<dbReference type="InterPro" id="IPR000535">
    <property type="entry name" value="MSP_dom"/>
</dbReference>